<dbReference type="FunFam" id="1.20.1160.11:FF:000001">
    <property type="entry name" value="Paired amphipathic helix protein Sin3"/>
    <property type="match status" value="2"/>
</dbReference>
<dbReference type="GO" id="GO:0000785">
    <property type="term" value="C:chromatin"/>
    <property type="evidence" value="ECO:0007669"/>
    <property type="project" value="TreeGrafter"/>
</dbReference>
<dbReference type="PANTHER" id="PTHR12346:SF0">
    <property type="entry name" value="SIN3A, ISOFORM G"/>
    <property type="match status" value="1"/>
</dbReference>
<evidence type="ECO:0000256" key="1">
    <source>
        <dbReference type="ARBA" id="ARBA00004123"/>
    </source>
</evidence>
<evidence type="ECO:0000256" key="2">
    <source>
        <dbReference type="ARBA" id="ARBA00022491"/>
    </source>
</evidence>
<dbReference type="InterPro" id="IPR039774">
    <property type="entry name" value="Sin3-like"/>
</dbReference>
<evidence type="ECO:0000256" key="3">
    <source>
        <dbReference type="ARBA" id="ARBA00023242"/>
    </source>
</evidence>
<evidence type="ECO:0000313" key="6">
    <source>
        <dbReference type="Proteomes" id="UP000284706"/>
    </source>
</evidence>
<gene>
    <name evidence="5" type="ORF">CVT26_013124</name>
</gene>
<dbReference type="PROSITE" id="PS51477">
    <property type="entry name" value="PAH"/>
    <property type="match status" value="2"/>
</dbReference>
<dbReference type="InParanoid" id="A0A409YF81"/>
<dbReference type="InterPro" id="IPR036600">
    <property type="entry name" value="PAH_sf"/>
</dbReference>
<dbReference type="AlphaFoldDB" id="A0A409YF81"/>
<dbReference type="Proteomes" id="UP000284706">
    <property type="component" value="Unassembled WGS sequence"/>
</dbReference>
<dbReference type="GO" id="GO:0000118">
    <property type="term" value="C:histone deacetylase complex"/>
    <property type="evidence" value="ECO:0007669"/>
    <property type="project" value="TreeGrafter"/>
</dbReference>
<keyword evidence="6" id="KW-1185">Reference proteome</keyword>
<evidence type="ECO:0000313" key="5">
    <source>
        <dbReference type="EMBL" id="PPR01641.1"/>
    </source>
</evidence>
<sequence>MDAHTHSLGRPLNVSDALAYLDAIKACFQDQPQVYNDFLDLMKEFKQNRIDTLGVVLRVSHMFRGHQTLIEHFNMFLPTGYRIECSTGPHEDGIVTVTIPDGTILQTTNDPNGSGRDLVWSTAPSTSAYVDPAVQYVQEIEQRGDAHHVLLDILSRYHHQPDTAHFSIQRPLNVGDALAYLDAIKACFPDQPQVYNDFLDLMREYKNNQSVCSRLIGWLHISLCYSIDAPGVAERVAILFRGHPNLIQGFNVFSQASEAGFVTVTMSSGTARVQMTDFNGAGNGSASSLPTASDHSRSRAVQYVQKVKDRCHPETYQQFLDILSYYHHHPDAIDEARILPLFLP</sequence>
<dbReference type="InterPro" id="IPR003822">
    <property type="entry name" value="PAH"/>
</dbReference>
<dbReference type="Pfam" id="PF02671">
    <property type="entry name" value="PAH"/>
    <property type="match status" value="2"/>
</dbReference>
<keyword evidence="2" id="KW-0678">Repressor</keyword>
<organism evidence="5 6">
    <name type="scientific">Gymnopilus dilepis</name>
    <dbReference type="NCBI Taxonomy" id="231916"/>
    <lineage>
        <taxon>Eukaryota</taxon>
        <taxon>Fungi</taxon>
        <taxon>Dikarya</taxon>
        <taxon>Basidiomycota</taxon>
        <taxon>Agaricomycotina</taxon>
        <taxon>Agaricomycetes</taxon>
        <taxon>Agaricomycetidae</taxon>
        <taxon>Agaricales</taxon>
        <taxon>Agaricineae</taxon>
        <taxon>Hymenogastraceae</taxon>
        <taxon>Gymnopilus</taxon>
    </lineage>
</organism>
<proteinExistence type="predicted"/>
<dbReference type="GO" id="GO:0000122">
    <property type="term" value="P:negative regulation of transcription by RNA polymerase II"/>
    <property type="evidence" value="ECO:0007669"/>
    <property type="project" value="TreeGrafter"/>
</dbReference>
<keyword evidence="3 4" id="KW-0539">Nucleus</keyword>
<accession>A0A409YF81</accession>
<dbReference type="Gene3D" id="1.20.1160.11">
    <property type="entry name" value="Paired amphipathic helix"/>
    <property type="match status" value="3"/>
</dbReference>
<dbReference type="OrthoDB" id="10265969at2759"/>
<comment type="caution">
    <text evidence="5">The sequence shown here is derived from an EMBL/GenBank/DDBJ whole genome shotgun (WGS) entry which is preliminary data.</text>
</comment>
<comment type="subcellular location">
    <subcellularLocation>
        <location evidence="1 4">Nucleus</location>
    </subcellularLocation>
</comment>
<evidence type="ECO:0000256" key="4">
    <source>
        <dbReference type="PROSITE-ProRule" id="PRU00810"/>
    </source>
</evidence>
<reference evidence="5 6" key="1">
    <citation type="journal article" date="2018" name="Evol. Lett.">
        <title>Horizontal gene cluster transfer increased hallucinogenic mushroom diversity.</title>
        <authorList>
            <person name="Reynolds H.T."/>
            <person name="Vijayakumar V."/>
            <person name="Gluck-Thaler E."/>
            <person name="Korotkin H.B."/>
            <person name="Matheny P.B."/>
            <person name="Slot J.C."/>
        </authorList>
    </citation>
    <scope>NUCLEOTIDE SEQUENCE [LARGE SCALE GENOMIC DNA]</scope>
    <source>
        <strain evidence="5 6">SRW20</strain>
    </source>
</reference>
<evidence type="ECO:0008006" key="7">
    <source>
        <dbReference type="Google" id="ProtNLM"/>
    </source>
</evidence>
<dbReference type="GO" id="GO:0003714">
    <property type="term" value="F:transcription corepressor activity"/>
    <property type="evidence" value="ECO:0007669"/>
    <property type="project" value="InterPro"/>
</dbReference>
<dbReference type="STRING" id="231916.A0A409YF81"/>
<dbReference type="PANTHER" id="PTHR12346">
    <property type="entry name" value="SIN3B-RELATED"/>
    <property type="match status" value="1"/>
</dbReference>
<protein>
    <recommendedName>
        <fullName evidence="7">Histone deacetylase interacting domain-containing protein</fullName>
    </recommendedName>
</protein>
<dbReference type="EMBL" id="NHYE01000918">
    <property type="protein sequence ID" value="PPR01641.1"/>
    <property type="molecule type" value="Genomic_DNA"/>
</dbReference>
<name>A0A409YF81_9AGAR</name>
<dbReference type="SUPFAM" id="SSF47762">
    <property type="entry name" value="PAH2 domain"/>
    <property type="match status" value="3"/>
</dbReference>